<dbReference type="VEuPathDB" id="FungiDB:GW608_J06369"/>
<name>A0A0W0DHS5_CANGB</name>
<evidence type="ECO:0000313" key="3">
    <source>
        <dbReference type="EMBL" id="KTB11091.1"/>
    </source>
</evidence>
<dbReference type="PROSITE" id="PS51140">
    <property type="entry name" value="CUE"/>
    <property type="match status" value="1"/>
</dbReference>
<organism evidence="3 4">
    <name type="scientific">Candida glabrata</name>
    <name type="common">Yeast</name>
    <name type="synonym">Torulopsis glabrata</name>
    <dbReference type="NCBI Taxonomy" id="5478"/>
    <lineage>
        <taxon>Eukaryota</taxon>
        <taxon>Fungi</taxon>
        <taxon>Dikarya</taxon>
        <taxon>Ascomycota</taxon>
        <taxon>Saccharomycotina</taxon>
        <taxon>Saccharomycetes</taxon>
        <taxon>Saccharomycetales</taxon>
        <taxon>Saccharomycetaceae</taxon>
        <taxon>Nakaseomyces</taxon>
    </lineage>
</organism>
<reference evidence="3 4" key="1">
    <citation type="submission" date="2015-10" db="EMBL/GenBank/DDBJ databases">
        <title>Draft genomes sequences of Candida glabrata isolates 1A, 1B, 2A, 2B, 3A and 3B.</title>
        <authorList>
            <person name="Haavelsrud O.E."/>
            <person name="Gaustad P."/>
        </authorList>
    </citation>
    <scope>NUCLEOTIDE SEQUENCE [LARGE SCALE GENOMIC DNA]</scope>
    <source>
        <strain evidence="3">910700640</strain>
    </source>
</reference>
<dbReference type="AlphaFoldDB" id="A0A0W0DHS5"/>
<sequence>MDLSTKVFLGLLVAFILVVKRYLNQPTHKNINKTVDISNDGEEIDKDVLVSGKDQKTVKRRRKRRVTEGMIEIVSTLAPHLDVEQIKYDLEKTGSVELTVERLLKGEEFEFPPKEDESSTANNSKSNEEPQNEEDYYEDYHTETDSSDSEDDDD</sequence>
<evidence type="ECO:0000256" key="2">
    <source>
        <dbReference type="SAM" id="SignalP"/>
    </source>
</evidence>
<evidence type="ECO:0000313" key="4">
    <source>
        <dbReference type="Proteomes" id="UP000054886"/>
    </source>
</evidence>
<dbReference type="EMBL" id="LLZZ01000043">
    <property type="protein sequence ID" value="KTB11091.1"/>
    <property type="molecule type" value="Genomic_DNA"/>
</dbReference>
<dbReference type="Proteomes" id="UP000054886">
    <property type="component" value="Unassembled WGS sequence"/>
</dbReference>
<dbReference type="InterPro" id="IPR003892">
    <property type="entry name" value="CUE"/>
</dbReference>
<dbReference type="VEuPathDB" id="FungiDB:CAGL0J06490g"/>
<comment type="caution">
    <text evidence="3">The sequence shown here is derived from an EMBL/GenBank/DDBJ whole genome shotgun (WGS) entry which is preliminary data.</text>
</comment>
<dbReference type="Pfam" id="PF02845">
    <property type="entry name" value="CUE"/>
    <property type="match status" value="1"/>
</dbReference>
<dbReference type="VEuPathDB" id="FungiDB:B1J91_J06490g"/>
<feature type="compositionally biased region" description="Acidic residues" evidence="1">
    <location>
        <begin position="145"/>
        <end position="154"/>
    </location>
</feature>
<proteinExistence type="predicted"/>
<feature type="region of interest" description="Disordered" evidence="1">
    <location>
        <begin position="107"/>
        <end position="154"/>
    </location>
</feature>
<dbReference type="SMART" id="SM00546">
    <property type="entry name" value="CUE"/>
    <property type="match status" value="1"/>
</dbReference>
<dbReference type="PhylomeDB" id="A0A0W0DHS5"/>
<keyword evidence="2" id="KW-0732">Signal</keyword>
<feature type="compositionally biased region" description="Basic and acidic residues" evidence="1">
    <location>
        <begin position="107"/>
        <end position="117"/>
    </location>
</feature>
<dbReference type="Gene3D" id="1.10.8.10">
    <property type="entry name" value="DNA helicase RuvA subunit, C-terminal domain"/>
    <property type="match status" value="1"/>
</dbReference>
<dbReference type="VEuPathDB" id="FungiDB:GWK60_J06325"/>
<dbReference type="CDD" id="cd14424">
    <property type="entry name" value="CUE_Cue1p_like"/>
    <property type="match status" value="1"/>
</dbReference>
<gene>
    <name evidence="3" type="ORF">AO440_003042</name>
</gene>
<accession>A0A0W0DHS5</accession>
<protein>
    <submittedName>
        <fullName evidence="3">Coupling of ubiquitin conjugation to ER degradation protein 1</fullName>
    </submittedName>
</protein>
<dbReference type="GO" id="GO:0043130">
    <property type="term" value="F:ubiquitin binding"/>
    <property type="evidence" value="ECO:0007669"/>
    <property type="project" value="InterPro"/>
</dbReference>
<dbReference type="VEuPathDB" id="FungiDB:GVI51_J06347"/>
<evidence type="ECO:0000256" key="1">
    <source>
        <dbReference type="SAM" id="MobiDB-lite"/>
    </source>
</evidence>
<feature type="signal peptide" evidence="2">
    <location>
        <begin position="1"/>
        <end position="21"/>
    </location>
</feature>
<feature type="chain" id="PRO_5043904412" evidence="2">
    <location>
        <begin position="22"/>
        <end position="154"/>
    </location>
</feature>